<accession>A0AAN6USL5</accession>
<dbReference type="Gene3D" id="1.25.40.550">
    <property type="entry name" value="Aar2, C-terminal domain-like"/>
    <property type="match status" value="1"/>
</dbReference>
<protein>
    <submittedName>
        <fullName evidence="5">Uncharacterized protein</fullName>
    </submittedName>
</protein>
<dbReference type="InterPro" id="IPR007946">
    <property type="entry name" value="AAR2"/>
</dbReference>
<dbReference type="GO" id="GO:0000244">
    <property type="term" value="P:spliceosomal tri-snRNP complex assembly"/>
    <property type="evidence" value="ECO:0007669"/>
    <property type="project" value="TreeGrafter"/>
</dbReference>
<dbReference type="EMBL" id="MU853401">
    <property type="protein sequence ID" value="KAK4138154.1"/>
    <property type="molecule type" value="Genomic_DNA"/>
</dbReference>
<dbReference type="InterPro" id="IPR033648">
    <property type="entry name" value="AAR2_C"/>
</dbReference>
<gene>
    <name evidence="5" type="ORF">BT67DRAFT_459144</name>
</gene>
<dbReference type="InterPro" id="IPR038516">
    <property type="entry name" value="AAR2_N_sf"/>
</dbReference>
<name>A0AAN6USL5_9PEZI</name>
<sequence length="457" mass="51259">MIESSDSDGTETGLVDSAMERVVAHPRPAFLEKGDVLRMLELPDDFIIGLDTMAITTDKSFPGFRDIPPGAHFLWVQQPGGVSRCGYWFVATTQGVVRLKQWDRYNEVLGEPASQFEARDEKANIESVYSTLQPYTLGGQRVEPSAVPASSILPDWARSPARVWDTLTTAISTGFLDKITGKRAVREYLIDSMDCARDSRREESRSASKAYVAGVSSELGFLFSQDFRDLQLLDLGPMKTRVADTSARVLELLGDSDTQTTEQDIVAELQFTFLTGTNLSNSACLGQWWNLVLKVVLRAYSLAISRPNLTKDLLQTLYAQLFFTEHYVGSSQQQPEQPPDTSPDGTNDGPSSDRAVFQYKPQNKEKLRLMLAQYKRQLNELLLGLGGQITPEQEAVGRVFEELEVWLWRCNWDLRGEHTLDRNRVDEGDSDEEEDEQPVVVELDGEGREVGLVSFRD</sequence>
<dbReference type="Proteomes" id="UP001304895">
    <property type="component" value="Unassembled WGS sequence"/>
</dbReference>
<comment type="similarity">
    <text evidence="1">Belongs to the AAR2 family.</text>
</comment>
<evidence type="ECO:0000259" key="4">
    <source>
        <dbReference type="Pfam" id="PF20981"/>
    </source>
</evidence>
<feature type="domain" description="AAR2 C-terminal" evidence="3">
    <location>
        <begin position="244"/>
        <end position="414"/>
    </location>
</feature>
<dbReference type="CDD" id="cd13777">
    <property type="entry name" value="Aar2_N"/>
    <property type="match status" value="1"/>
</dbReference>
<dbReference type="Pfam" id="PF20981">
    <property type="entry name" value="AAR2_1st"/>
    <property type="match status" value="1"/>
</dbReference>
<evidence type="ECO:0000313" key="6">
    <source>
        <dbReference type="Proteomes" id="UP001304895"/>
    </source>
</evidence>
<dbReference type="PANTHER" id="PTHR12689">
    <property type="entry name" value="A1 CISTRON SPLICING FACTOR AAR2-RELATED"/>
    <property type="match status" value="1"/>
</dbReference>
<evidence type="ECO:0000259" key="3">
    <source>
        <dbReference type="Pfam" id="PF05282"/>
    </source>
</evidence>
<keyword evidence="6" id="KW-1185">Reference proteome</keyword>
<reference evidence="5" key="2">
    <citation type="submission" date="2023-05" db="EMBL/GenBank/DDBJ databases">
        <authorList>
            <consortium name="Lawrence Berkeley National Laboratory"/>
            <person name="Steindorff A."/>
            <person name="Hensen N."/>
            <person name="Bonometti L."/>
            <person name="Westerberg I."/>
            <person name="Brannstrom I.O."/>
            <person name="Guillou S."/>
            <person name="Cros-Aarteil S."/>
            <person name="Calhoun S."/>
            <person name="Haridas S."/>
            <person name="Kuo A."/>
            <person name="Mondo S."/>
            <person name="Pangilinan J."/>
            <person name="Riley R."/>
            <person name="Labutti K."/>
            <person name="Andreopoulos B."/>
            <person name="Lipzen A."/>
            <person name="Chen C."/>
            <person name="Yanf M."/>
            <person name="Daum C."/>
            <person name="Ng V."/>
            <person name="Clum A."/>
            <person name="Ohm R."/>
            <person name="Martin F."/>
            <person name="Silar P."/>
            <person name="Natvig D."/>
            <person name="Lalanne C."/>
            <person name="Gautier V."/>
            <person name="Ament-Velasquez S.L."/>
            <person name="Kruys A."/>
            <person name="Hutchinson M.I."/>
            <person name="Powell A.J."/>
            <person name="Barry K."/>
            <person name="Miller A.N."/>
            <person name="Grigoriev I.V."/>
            <person name="Debuchy R."/>
            <person name="Gladieux P."/>
            <person name="Thoren M.H."/>
            <person name="Johannesson H."/>
        </authorList>
    </citation>
    <scope>NUCLEOTIDE SEQUENCE</scope>
    <source>
        <strain evidence="5">CBS 123565</strain>
    </source>
</reference>
<evidence type="ECO:0000256" key="1">
    <source>
        <dbReference type="ARBA" id="ARBA00006281"/>
    </source>
</evidence>
<dbReference type="AlphaFoldDB" id="A0AAN6USL5"/>
<reference evidence="5" key="1">
    <citation type="journal article" date="2023" name="Mol. Phylogenet. Evol.">
        <title>Genome-scale phylogeny and comparative genomics of the fungal order Sordariales.</title>
        <authorList>
            <person name="Hensen N."/>
            <person name="Bonometti L."/>
            <person name="Westerberg I."/>
            <person name="Brannstrom I.O."/>
            <person name="Guillou S."/>
            <person name="Cros-Aarteil S."/>
            <person name="Calhoun S."/>
            <person name="Haridas S."/>
            <person name="Kuo A."/>
            <person name="Mondo S."/>
            <person name="Pangilinan J."/>
            <person name="Riley R."/>
            <person name="LaButti K."/>
            <person name="Andreopoulos B."/>
            <person name="Lipzen A."/>
            <person name="Chen C."/>
            <person name="Yan M."/>
            <person name="Daum C."/>
            <person name="Ng V."/>
            <person name="Clum A."/>
            <person name="Steindorff A."/>
            <person name="Ohm R.A."/>
            <person name="Martin F."/>
            <person name="Silar P."/>
            <person name="Natvig D.O."/>
            <person name="Lalanne C."/>
            <person name="Gautier V."/>
            <person name="Ament-Velasquez S.L."/>
            <person name="Kruys A."/>
            <person name="Hutchinson M.I."/>
            <person name="Powell A.J."/>
            <person name="Barry K."/>
            <person name="Miller A.N."/>
            <person name="Grigoriev I.V."/>
            <person name="Debuchy R."/>
            <person name="Gladieux P."/>
            <person name="Hiltunen Thoren M."/>
            <person name="Johannesson H."/>
        </authorList>
    </citation>
    <scope>NUCLEOTIDE SEQUENCE</scope>
    <source>
        <strain evidence="5">CBS 123565</strain>
    </source>
</reference>
<dbReference type="PANTHER" id="PTHR12689:SF4">
    <property type="entry name" value="PROTEIN AAR2 HOMOLOG"/>
    <property type="match status" value="1"/>
</dbReference>
<evidence type="ECO:0000313" key="5">
    <source>
        <dbReference type="EMBL" id="KAK4138154.1"/>
    </source>
</evidence>
<feature type="region of interest" description="Disordered" evidence="2">
    <location>
        <begin position="329"/>
        <end position="355"/>
    </location>
</feature>
<dbReference type="Gene3D" id="2.60.34.20">
    <property type="match status" value="1"/>
</dbReference>
<dbReference type="Pfam" id="PF05282">
    <property type="entry name" value="AAR2"/>
    <property type="match status" value="1"/>
</dbReference>
<proteinExistence type="inferred from homology"/>
<comment type="caution">
    <text evidence="5">The sequence shown here is derived from an EMBL/GenBank/DDBJ whole genome shotgun (WGS) entry which is preliminary data.</text>
</comment>
<evidence type="ECO:0000256" key="2">
    <source>
        <dbReference type="SAM" id="MobiDB-lite"/>
    </source>
</evidence>
<dbReference type="InterPro" id="IPR038514">
    <property type="entry name" value="AAR2_C_sf"/>
</dbReference>
<feature type="domain" description="AAR2 N-terminal" evidence="4">
    <location>
        <begin position="34"/>
        <end position="181"/>
    </location>
</feature>
<dbReference type="InterPro" id="IPR033647">
    <property type="entry name" value="Aar2_N"/>
</dbReference>
<organism evidence="5 6">
    <name type="scientific">Trichocladium antarcticum</name>
    <dbReference type="NCBI Taxonomy" id="1450529"/>
    <lineage>
        <taxon>Eukaryota</taxon>
        <taxon>Fungi</taxon>
        <taxon>Dikarya</taxon>
        <taxon>Ascomycota</taxon>
        <taxon>Pezizomycotina</taxon>
        <taxon>Sordariomycetes</taxon>
        <taxon>Sordariomycetidae</taxon>
        <taxon>Sordariales</taxon>
        <taxon>Chaetomiaceae</taxon>
        <taxon>Trichocladium</taxon>
    </lineage>
</organism>
<dbReference type="CDD" id="cd13778">
    <property type="entry name" value="Aar2_C"/>
    <property type="match status" value="1"/>
</dbReference>